<dbReference type="GO" id="GO:0005886">
    <property type="term" value="C:plasma membrane"/>
    <property type="evidence" value="ECO:0007669"/>
    <property type="project" value="TreeGrafter"/>
</dbReference>
<protein>
    <submittedName>
        <fullName evidence="10">Glycosyltransferase family 2 protein</fullName>
    </submittedName>
</protein>
<dbReference type="GO" id="GO:0009103">
    <property type="term" value="P:lipopolysaccharide biosynthetic process"/>
    <property type="evidence" value="ECO:0007669"/>
    <property type="project" value="UniProtKB-KW"/>
</dbReference>
<evidence type="ECO:0000313" key="11">
    <source>
        <dbReference type="Proteomes" id="UP000524246"/>
    </source>
</evidence>
<dbReference type="Gene3D" id="3.90.550.10">
    <property type="entry name" value="Spore Coat Polysaccharide Biosynthesis Protein SpsA, Chain A"/>
    <property type="match status" value="1"/>
</dbReference>
<dbReference type="Proteomes" id="UP000524246">
    <property type="component" value="Unassembled WGS sequence"/>
</dbReference>
<feature type="transmembrane region" description="Helical" evidence="8">
    <location>
        <begin position="281"/>
        <end position="305"/>
    </location>
</feature>
<keyword evidence="5" id="KW-0448">Lipopolysaccharide biosynthesis</keyword>
<accession>A0A7X9FTE8</accession>
<proteinExistence type="predicted"/>
<evidence type="ECO:0000259" key="9">
    <source>
        <dbReference type="Pfam" id="PF00535"/>
    </source>
</evidence>
<evidence type="ECO:0000256" key="7">
    <source>
        <dbReference type="ARBA" id="ARBA00023136"/>
    </source>
</evidence>
<keyword evidence="2" id="KW-0328">Glycosyltransferase</keyword>
<dbReference type="PANTHER" id="PTHR48090:SF3">
    <property type="entry name" value="UNDECAPRENYL-PHOSPHATE 4-DEOXY-4-FORMAMIDO-L-ARABINOSE TRANSFERASE"/>
    <property type="match status" value="1"/>
</dbReference>
<dbReference type="GO" id="GO:0099621">
    <property type="term" value="F:undecaprenyl-phosphate 4-deoxy-4-formamido-L-arabinose transferase activity"/>
    <property type="evidence" value="ECO:0007669"/>
    <property type="project" value="TreeGrafter"/>
</dbReference>
<keyword evidence="3 10" id="KW-0808">Transferase</keyword>
<dbReference type="AlphaFoldDB" id="A0A7X9FTE8"/>
<gene>
    <name evidence="10" type="ORF">GYA55_12465</name>
</gene>
<dbReference type="InterPro" id="IPR029044">
    <property type="entry name" value="Nucleotide-diphossugar_trans"/>
</dbReference>
<evidence type="ECO:0000256" key="3">
    <source>
        <dbReference type="ARBA" id="ARBA00022679"/>
    </source>
</evidence>
<evidence type="ECO:0000313" key="10">
    <source>
        <dbReference type="EMBL" id="NMC63968.1"/>
    </source>
</evidence>
<feature type="transmembrane region" description="Helical" evidence="8">
    <location>
        <begin position="243"/>
        <end position="266"/>
    </location>
</feature>
<dbReference type="Pfam" id="PF00535">
    <property type="entry name" value="Glycos_transf_2"/>
    <property type="match status" value="1"/>
</dbReference>
<dbReference type="SUPFAM" id="SSF53448">
    <property type="entry name" value="Nucleotide-diphospho-sugar transferases"/>
    <property type="match status" value="1"/>
</dbReference>
<dbReference type="InterPro" id="IPR001173">
    <property type="entry name" value="Glyco_trans_2-like"/>
</dbReference>
<evidence type="ECO:0000256" key="5">
    <source>
        <dbReference type="ARBA" id="ARBA00022985"/>
    </source>
</evidence>
<evidence type="ECO:0000256" key="8">
    <source>
        <dbReference type="SAM" id="Phobius"/>
    </source>
</evidence>
<keyword evidence="4 8" id="KW-0812">Transmembrane</keyword>
<organism evidence="10 11">
    <name type="scientific">SAR324 cluster bacterium</name>
    <dbReference type="NCBI Taxonomy" id="2024889"/>
    <lineage>
        <taxon>Bacteria</taxon>
        <taxon>Deltaproteobacteria</taxon>
        <taxon>SAR324 cluster</taxon>
    </lineage>
</organism>
<reference evidence="10 11" key="1">
    <citation type="journal article" date="2020" name="Biotechnol. Biofuels">
        <title>New insights from the biogas microbiome by comprehensive genome-resolved metagenomics of nearly 1600 species originating from multiple anaerobic digesters.</title>
        <authorList>
            <person name="Campanaro S."/>
            <person name="Treu L."/>
            <person name="Rodriguez-R L.M."/>
            <person name="Kovalovszki A."/>
            <person name="Ziels R.M."/>
            <person name="Maus I."/>
            <person name="Zhu X."/>
            <person name="Kougias P.G."/>
            <person name="Basile A."/>
            <person name="Luo G."/>
            <person name="Schluter A."/>
            <person name="Konstantinidis K.T."/>
            <person name="Angelidaki I."/>
        </authorList>
    </citation>
    <scope>NUCLEOTIDE SEQUENCE [LARGE SCALE GENOMIC DNA]</scope>
    <source>
        <strain evidence="10">AS27yjCOA_65</strain>
    </source>
</reference>
<keyword evidence="6 8" id="KW-1133">Transmembrane helix</keyword>
<evidence type="ECO:0000256" key="4">
    <source>
        <dbReference type="ARBA" id="ARBA00022692"/>
    </source>
</evidence>
<dbReference type="CDD" id="cd04187">
    <property type="entry name" value="DPM1_like_bac"/>
    <property type="match status" value="1"/>
</dbReference>
<evidence type="ECO:0000256" key="6">
    <source>
        <dbReference type="ARBA" id="ARBA00022989"/>
    </source>
</evidence>
<dbReference type="PANTHER" id="PTHR48090">
    <property type="entry name" value="UNDECAPRENYL-PHOSPHATE 4-DEOXY-4-FORMAMIDO-L-ARABINOSE TRANSFERASE-RELATED"/>
    <property type="match status" value="1"/>
</dbReference>
<sequence>MGAVLQVNPDSTQGISVVIPVYNEEENVLHCYEELSGILRKMKLPYELIFVDDGSRDSSMRILKHAANEDPNVKIIEFMRNFGQTQAMAAGFEHSQYDIVIPIDGDLQNDPAEIPMMVSKLQEGFDVVAGWRKNRQDKFWSRKLPSKIANWIISRVTKVQLHDYGCSLKVLRGDIARGLRLYGEMHRFIPALAYEMGARVTEVPVNHRPRKFGKTKYGISRTFRVILDLMTVKFLLGYAKRPIHLFGGLGMLSGILGTLLLAWTTYERFFRHIPMGNRPLLILGVMLVLIGLQFVVFGLLAELLARTYYESQDKRPYFIRNISVSGKKQAGDEAKWKKEATH</sequence>
<comment type="caution">
    <text evidence="10">The sequence shown here is derived from an EMBL/GenBank/DDBJ whole genome shotgun (WGS) entry which is preliminary data.</text>
</comment>
<keyword evidence="7 8" id="KW-0472">Membrane</keyword>
<feature type="domain" description="Glycosyltransferase 2-like" evidence="9">
    <location>
        <begin position="16"/>
        <end position="164"/>
    </location>
</feature>
<name>A0A7X9FTE8_9DELT</name>
<evidence type="ECO:0000256" key="1">
    <source>
        <dbReference type="ARBA" id="ARBA00022475"/>
    </source>
</evidence>
<dbReference type="InterPro" id="IPR050256">
    <property type="entry name" value="Glycosyltransferase_2"/>
</dbReference>
<dbReference type="EMBL" id="JAAZON010000567">
    <property type="protein sequence ID" value="NMC63968.1"/>
    <property type="molecule type" value="Genomic_DNA"/>
</dbReference>
<keyword evidence="1" id="KW-1003">Cell membrane</keyword>
<evidence type="ECO:0000256" key="2">
    <source>
        <dbReference type="ARBA" id="ARBA00022676"/>
    </source>
</evidence>